<dbReference type="InterPro" id="IPR058790">
    <property type="entry name" value="BSH_CusB"/>
</dbReference>
<dbReference type="PANTHER" id="PTHR30097">
    <property type="entry name" value="CATION EFFLUX SYSTEM PROTEIN CUSB"/>
    <property type="match status" value="1"/>
</dbReference>
<dbReference type="Pfam" id="PF25869">
    <property type="entry name" value="3HB_CusB"/>
    <property type="match status" value="1"/>
</dbReference>
<dbReference type="Gene3D" id="2.40.420.20">
    <property type="match status" value="1"/>
</dbReference>
<accession>A0A4P8QNU9</accession>
<evidence type="ECO:0000256" key="1">
    <source>
        <dbReference type="ARBA" id="ARBA00009477"/>
    </source>
</evidence>
<sequence length="507" mass="54632">MNKSFTYSLIALAIAAAIGAGFFWGRHQAVSVSSASSSSSATTARPVLYWYDPMVPDKRFDQPGKSPFMDMPLVPRYADEIRNDGGVTISARQQQNLGVRTARAEIRTVNIQTSGYGSVTLNERGLRTLAATSGGIVEQLNVGALQQQVKKGETLATLWNPAWAAAQQEYLAVRQLGDDSLTQAARRKLSLLFMPDTVIRQVERSGKPQARITLTAPESGYVNKLEVRAGMQLTPAQPLFELASLDPVWVEVDYPEAQAARLSVGSGITARSSAWPGQTFHGTISELLPLLDSGTRTLKARAVLENPQQQLKPGMYLSVQLASQQPQPMLMIPQQALLVSGSHNRVLIHEGNGHFAPRTVAVGTIQNGWAEVVTGLKEGDSVVTSGQFLIDSEASLRSSLSQFGEAYQTGSTQSAKEKTAAAQNVIYQTQGTIKAINGSQLTIGHDAVPALNWSPMTMDFTLPKSGLPEGIEINSKVRFSFSMDDSGIHIQHISSLDAPQTGHGGHQ</sequence>
<evidence type="ECO:0000313" key="10">
    <source>
        <dbReference type="Proteomes" id="UP000299580"/>
    </source>
</evidence>
<evidence type="ECO:0000259" key="5">
    <source>
        <dbReference type="Pfam" id="PF19335"/>
    </source>
</evidence>
<proteinExistence type="inferred from homology"/>
<keyword evidence="2" id="KW-0813">Transport</keyword>
<dbReference type="GO" id="GO:0015679">
    <property type="term" value="P:plasma membrane copper ion transport"/>
    <property type="evidence" value="ECO:0007669"/>
    <property type="project" value="TreeGrafter"/>
</dbReference>
<dbReference type="GO" id="GO:0022857">
    <property type="term" value="F:transmembrane transporter activity"/>
    <property type="evidence" value="ECO:0007669"/>
    <property type="project" value="InterPro"/>
</dbReference>
<dbReference type="FunFam" id="2.40.420.20:FF:000003">
    <property type="entry name" value="Cation efflux system protein cusB"/>
    <property type="match status" value="1"/>
</dbReference>
<dbReference type="GO" id="GO:0046914">
    <property type="term" value="F:transition metal ion binding"/>
    <property type="evidence" value="ECO:0007669"/>
    <property type="project" value="TreeGrafter"/>
</dbReference>
<evidence type="ECO:0000259" key="7">
    <source>
        <dbReference type="Pfam" id="PF25919"/>
    </source>
</evidence>
<feature type="domain" description="CusB-like three alpha-helical bundle" evidence="6">
    <location>
        <begin position="163"/>
        <end position="210"/>
    </location>
</feature>
<dbReference type="SUPFAM" id="SSF111369">
    <property type="entry name" value="HlyD-like secretion proteins"/>
    <property type="match status" value="1"/>
</dbReference>
<dbReference type="InterPro" id="IPR021647">
    <property type="entry name" value="CusF_Ec"/>
</dbReference>
<dbReference type="InterPro" id="IPR058791">
    <property type="entry name" value="3HB_CusB"/>
</dbReference>
<dbReference type="InterPro" id="IPR006143">
    <property type="entry name" value="RND_pump_MFP"/>
</dbReference>
<dbReference type="KEGG" id="brb:EH207_05700"/>
<feature type="domain" description="CusB-like beta-barrel" evidence="8">
    <location>
        <begin position="247"/>
        <end position="324"/>
    </location>
</feature>
<evidence type="ECO:0000256" key="3">
    <source>
        <dbReference type="ARBA" id="ARBA00022729"/>
    </source>
</evidence>
<dbReference type="Gene3D" id="2.40.50.320">
    <property type="entry name" value="Copper binding periplasmic protein CusF"/>
    <property type="match status" value="1"/>
</dbReference>
<dbReference type="EMBL" id="CP034035">
    <property type="protein sequence ID" value="QCR08056.1"/>
    <property type="molecule type" value="Genomic_DNA"/>
</dbReference>
<dbReference type="InterPro" id="IPR051909">
    <property type="entry name" value="MFP_Cation_Efflux"/>
</dbReference>
<dbReference type="RefSeq" id="WP_137713113.1">
    <property type="nucleotide sequence ID" value="NZ_CP034035.1"/>
</dbReference>
<evidence type="ECO:0000313" key="9">
    <source>
        <dbReference type="EMBL" id="QCR08056.1"/>
    </source>
</evidence>
<dbReference type="Pfam" id="PF25954">
    <property type="entry name" value="Beta-barrel_RND_2"/>
    <property type="match status" value="1"/>
</dbReference>
<dbReference type="Gene3D" id="6.10.140.730">
    <property type="match status" value="1"/>
</dbReference>
<dbReference type="InterPro" id="IPR058792">
    <property type="entry name" value="Beta-barrel_RND_2"/>
</dbReference>
<dbReference type="Pfam" id="PF19335">
    <property type="entry name" value="HMBD"/>
    <property type="match status" value="1"/>
</dbReference>
<name>A0A4P8QNU9_9GAMM</name>
<evidence type="ECO:0000256" key="4">
    <source>
        <dbReference type="ARBA" id="ARBA00023065"/>
    </source>
</evidence>
<keyword evidence="10" id="KW-1185">Reference proteome</keyword>
<organism evidence="9 10">
    <name type="scientific">Brenneria rubrifaciens</name>
    <dbReference type="NCBI Taxonomy" id="55213"/>
    <lineage>
        <taxon>Bacteria</taxon>
        <taxon>Pseudomonadati</taxon>
        <taxon>Pseudomonadota</taxon>
        <taxon>Gammaproteobacteria</taxon>
        <taxon>Enterobacterales</taxon>
        <taxon>Pectobacteriaceae</taxon>
        <taxon>Brenneria</taxon>
    </lineage>
</organism>
<dbReference type="GO" id="GO:0030288">
    <property type="term" value="C:outer membrane-bounded periplasmic space"/>
    <property type="evidence" value="ECO:0007669"/>
    <property type="project" value="TreeGrafter"/>
</dbReference>
<evidence type="ECO:0000259" key="8">
    <source>
        <dbReference type="Pfam" id="PF25954"/>
    </source>
</evidence>
<protein>
    <submittedName>
        <fullName evidence="9">Efflux RND transporter periplasmic adaptor subunit</fullName>
    </submittedName>
</protein>
<evidence type="ECO:0000256" key="2">
    <source>
        <dbReference type="ARBA" id="ARBA00022448"/>
    </source>
</evidence>
<feature type="domain" description="Heavy metal binding" evidence="5">
    <location>
        <begin position="49"/>
        <end position="75"/>
    </location>
</feature>
<reference evidence="9 10" key="1">
    <citation type="submission" date="2018-11" db="EMBL/GenBank/DDBJ databases">
        <title>Genome sequences of Brenneria nigrifluens and Brenneria rubrifaciens.</title>
        <authorList>
            <person name="Poret-Peterson A.T."/>
            <person name="McClean A.E."/>
            <person name="Kluepfel D.A."/>
        </authorList>
    </citation>
    <scope>NUCLEOTIDE SEQUENCE [LARGE SCALE GENOMIC DNA]</scope>
    <source>
        <strain evidence="9 10">6D370</strain>
    </source>
</reference>
<dbReference type="PANTHER" id="PTHR30097:SF15">
    <property type="entry name" value="CATION EFFLUX SYSTEM PROTEIN CUSB"/>
    <property type="match status" value="1"/>
</dbReference>
<evidence type="ECO:0000259" key="6">
    <source>
        <dbReference type="Pfam" id="PF25869"/>
    </source>
</evidence>
<gene>
    <name evidence="9" type="ORF">EH207_05700</name>
</gene>
<dbReference type="AlphaFoldDB" id="A0A4P8QNU9"/>
<dbReference type="Pfam" id="PF11604">
    <property type="entry name" value="CusF_Ec"/>
    <property type="match status" value="1"/>
</dbReference>
<dbReference type="OrthoDB" id="9806939at2"/>
<dbReference type="InterPro" id="IPR045800">
    <property type="entry name" value="HMBD"/>
</dbReference>
<keyword evidence="4" id="KW-0406">Ion transport</keyword>
<keyword evidence="3" id="KW-0732">Signal</keyword>
<dbReference type="GO" id="GO:0060003">
    <property type="term" value="P:copper ion export"/>
    <property type="evidence" value="ECO:0007669"/>
    <property type="project" value="TreeGrafter"/>
</dbReference>
<dbReference type="FunFam" id="2.40.30.170:FF:000010">
    <property type="entry name" value="Efflux RND transporter periplasmic adaptor subunit"/>
    <property type="match status" value="1"/>
</dbReference>
<dbReference type="Gene3D" id="2.40.30.170">
    <property type="match status" value="1"/>
</dbReference>
<dbReference type="InterPro" id="IPR042230">
    <property type="entry name" value="CusF_sf"/>
</dbReference>
<dbReference type="NCBIfam" id="TIGR01730">
    <property type="entry name" value="RND_mfp"/>
    <property type="match status" value="1"/>
</dbReference>
<feature type="domain" description="CusB-like barrel-sandwich hybrid" evidence="7">
    <location>
        <begin position="128"/>
        <end position="242"/>
    </location>
</feature>
<dbReference type="GO" id="GO:0016020">
    <property type="term" value="C:membrane"/>
    <property type="evidence" value="ECO:0007669"/>
    <property type="project" value="InterPro"/>
</dbReference>
<comment type="similarity">
    <text evidence="1">Belongs to the membrane fusion protein (MFP) (TC 8.A.1) family.</text>
</comment>
<dbReference type="Proteomes" id="UP000299580">
    <property type="component" value="Chromosome"/>
</dbReference>
<dbReference type="Pfam" id="PF25919">
    <property type="entry name" value="BSH_CusB"/>
    <property type="match status" value="1"/>
</dbReference>